<keyword evidence="4" id="KW-0830">Ubiquinone</keyword>
<evidence type="ECO:0000313" key="5">
    <source>
        <dbReference type="Proteomes" id="UP000321685"/>
    </source>
</evidence>
<gene>
    <name evidence="4" type="primary">ubiB</name>
    <name evidence="4" type="ORF">PSU4_32470</name>
</gene>
<feature type="domain" description="ABC1 atypical kinase-like" evidence="3">
    <location>
        <begin position="185"/>
        <end position="413"/>
    </location>
</feature>
<reference evidence="4 5" key="1">
    <citation type="submission" date="2019-07" db="EMBL/GenBank/DDBJ databases">
        <title>Whole genome shotgun sequence of Pseudonocardia sulfidoxydans NBRC 16205.</title>
        <authorList>
            <person name="Hosoyama A."/>
            <person name="Uohara A."/>
            <person name="Ohji S."/>
            <person name="Ichikawa N."/>
        </authorList>
    </citation>
    <scope>NUCLEOTIDE SEQUENCE [LARGE SCALE GENOMIC DNA]</scope>
    <source>
        <strain evidence="4 5">NBRC 16205</strain>
    </source>
</reference>
<dbReference type="Proteomes" id="UP000321685">
    <property type="component" value="Unassembled WGS sequence"/>
</dbReference>
<evidence type="ECO:0000259" key="3">
    <source>
        <dbReference type="Pfam" id="PF03109"/>
    </source>
</evidence>
<evidence type="ECO:0000313" key="4">
    <source>
        <dbReference type="EMBL" id="GEL24293.1"/>
    </source>
</evidence>
<sequence>MTLILDLSFWDTVLLIVFVVVVSFGAGRVLGVRRGFWRSAAAGIIGTLAGLAVAATLLRGDTEATGEDVLVVAFGFAVLATMIVSVTLEAVLRPHRTGRRASLRTRVRSFLTVGGRLWEVARIARRHGLAGPRLASRAALSSADGGLRLRRFLEDCGGMFVKFGQIASTRSDLLPAPVVAELADLQANVKAVPTPLIKERVEDELDAPLAEVFAEFDDEPLAAASIGQTYLAQLRDGEPVVVKVRRPGIEVGVARDSAVLRWASRTAARRSAAVRALGLAPLAEELIRSIDGELSYLAEAAAARALDNATTEPGVRIPHVVTDLSTDAVLVLQRVVGRPVSDTAAVDATGVPRTELANRLLATFMTQVMTAGVFHADPHPGNVLIDGEGTLWLIDFGAVGIIDPVTMEALQLMAAGLATGQPGLIVRALRPLAGAAGDAIRPQALEAEISRVLSAQMHAGGFDPRSMQDVISIMQHHGIPVPPTLTLLGRALVTLEGTLRVVDPQVDLATAAASQLGSTLNLSPEGTQDVVRKELVRNLPSLRALPGLVEDLALQLRSGQARVQVDAFSGPGSRTVSRWVDRTMFAAVAAVGLLASALMLVGAALAPDTAASGTLTAVGYIGLVVTSAMLMRVVAQILRREAEPDV</sequence>
<organism evidence="4 5">
    <name type="scientific">Pseudonocardia sulfidoxydans NBRC 16205</name>
    <dbReference type="NCBI Taxonomy" id="1223511"/>
    <lineage>
        <taxon>Bacteria</taxon>
        <taxon>Bacillati</taxon>
        <taxon>Actinomycetota</taxon>
        <taxon>Actinomycetes</taxon>
        <taxon>Pseudonocardiales</taxon>
        <taxon>Pseudonocardiaceae</taxon>
        <taxon>Pseudonocardia</taxon>
    </lineage>
</organism>
<keyword evidence="2" id="KW-1133">Transmembrane helix</keyword>
<dbReference type="Gene3D" id="1.10.510.10">
    <property type="entry name" value="Transferase(Phosphotransferase) domain 1"/>
    <property type="match status" value="1"/>
</dbReference>
<dbReference type="Pfam" id="PF03109">
    <property type="entry name" value="ABC1"/>
    <property type="match status" value="1"/>
</dbReference>
<proteinExistence type="inferred from homology"/>
<dbReference type="PANTHER" id="PTHR10566:SF113">
    <property type="entry name" value="PROTEIN ACTIVITY OF BC1 COMPLEX KINASE 7, CHLOROPLASTIC"/>
    <property type="match status" value="1"/>
</dbReference>
<name>A0A511DJ38_9PSEU</name>
<keyword evidence="2" id="KW-0472">Membrane</keyword>
<dbReference type="InterPro" id="IPR050154">
    <property type="entry name" value="UbiB_kinase"/>
</dbReference>
<accession>A0A511DJ38</accession>
<comment type="similarity">
    <text evidence="1">Belongs to the protein kinase superfamily. ADCK protein kinase family.</text>
</comment>
<dbReference type="SUPFAM" id="SSF56112">
    <property type="entry name" value="Protein kinase-like (PK-like)"/>
    <property type="match status" value="1"/>
</dbReference>
<dbReference type="AlphaFoldDB" id="A0A511DJ38"/>
<dbReference type="CDD" id="cd05121">
    <property type="entry name" value="ABC1_ADCK3-like"/>
    <property type="match status" value="1"/>
</dbReference>
<feature type="transmembrane region" description="Helical" evidence="2">
    <location>
        <begin position="584"/>
        <end position="605"/>
    </location>
</feature>
<dbReference type="RefSeq" id="WP_147108917.1">
    <property type="nucleotide sequence ID" value="NZ_BJVJ01000031.1"/>
</dbReference>
<keyword evidence="5" id="KW-1185">Reference proteome</keyword>
<feature type="transmembrane region" description="Helical" evidence="2">
    <location>
        <begin position="617"/>
        <end position="635"/>
    </location>
</feature>
<dbReference type="InterPro" id="IPR004147">
    <property type="entry name" value="ABC1_dom"/>
</dbReference>
<feature type="transmembrane region" description="Helical" evidence="2">
    <location>
        <begin position="70"/>
        <end position="92"/>
    </location>
</feature>
<protein>
    <submittedName>
        <fullName evidence="4">Ubiquinone biosynthesis protein UbiB</fullName>
    </submittedName>
</protein>
<dbReference type="OrthoDB" id="9795390at2"/>
<evidence type="ECO:0000256" key="2">
    <source>
        <dbReference type="SAM" id="Phobius"/>
    </source>
</evidence>
<feature type="transmembrane region" description="Helical" evidence="2">
    <location>
        <begin position="37"/>
        <end position="58"/>
    </location>
</feature>
<dbReference type="InterPro" id="IPR011009">
    <property type="entry name" value="Kinase-like_dom_sf"/>
</dbReference>
<comment type="caution">
    <text evidence="4">The sequence shown here is derived from an EMBL/GenBank/DDBJ whole genome shotgun (WGS) entry which is preliminary data.</text>
</comment>
<keyword evidence="2" id="KW-0812">Transmembrane</keyword>
<evidence type="ECO:0000256" key="1">
    <source>
        <dbReference type="ARBA" id="ARBA00009670"/>
    </source>
</evidence>
<dbReference type="EMBL" id="BJVJ01000031">
    <property type="protein sequence ID" value="GEL24293.1"/>
    <property type="molecule type" value="Genomic_DNA"/>
</dbReference>
<feature type="transmembrane region" description="Helical" evidence="2">
    <location>
        <begin position="12"/>
        <end position="30"/>
    </location>
</feature>
<dbReference type="PANTHER" id="PTHR10566">
    <property type="entry name" value="CHAPERONE-ACTIVITY OF BC1 COMPLEX CABC1 -RELATED"/>
    <property type="match status" value="1"/>
</dbReference>